<gene>
    <name evidence="2" type="ORF">M9458_020298</name>
</gene>
<feature type="non-terminal residue" evidence="2">
    <location>
        <position position="1"/>
    </location>
</feature>
<protein>
    <submittedName>
        <fullName evidence="2">Uncharacterized protein</fullName>
    </submittedName>
</protein>
<sequence>ALAVDWIGKNLYWCDVERKMLEVSKSNGLYPTVLVSSGLKNPTDLALDAQTG</sequence>
<feature type="repeat" description="LDL-receptor class B" evidence="1">
    <location>
        <begin position="9"/>
        <end position="51"/>
    </location>
</feature>
<dbReference type="InterPro" id="IPR011042">
    <property type="entry name" value="6-blade_b-propeller_TolB-like"/>
</dbReference>
<dbReference type="Proteomes" id="UP001529510">
    <property type="component" value="Unassembled WGS sequence"/>
</dbReference>
<dbReference type="InterPro" id="IPR000033">
    <property type="entry name" value="LDLR_classB_rpt"/>
</dbReference>
<dbReference type="AlphaFoldDB" id="A0ABD0QFC5"/>
<dbReference type="Gene3D" id="2.120.10.30">
    <property type="entry name" value="TolB, C-terminal domain"/>
    <property type="match status" value="1"/>
</dbReference>
<keyword evidence="3" id="KW-1185">Reference proteome</keyword>
<dbReference type="Pfam" id="PF00058">
    <property type="entry name" value="Ldl_recept_b"/>
    <property type="match status" value="1"/>
</dbReference>
<evidence type="ECO:0000313" key="2">
    <source>
        <dbReference type="EMBL" id="KAL0184602.1"/>
    </source>
</evidence>
<dbReference type="SUPFAM" id="SSF63825">
    <property type="entry name" value="YWTD domain"/>
    <property type="match status" value="1"/>
</dbReference>
<feature type="non-terminal residue" evidence="2">
    <location>
        <position position="52"/>
    </location>
</feature>
<accession>A0ABD0QFC5</accession>
<dbReference type="PROSITE" id="PS51120">
    <property type="entry name" value="LDLRB"/>
    <property type="match status" value="1"/>
</dbReference>
<dbReference type="EMBL" id="JAMKFB020000009">
    <property type="protein sequence ID" value="KAL0184602.1"/>
    <property type="molecule type" value="Genomic_DNA"/>
</dbReference>
<name>A0ABD0QFC5_CIRMR</name>
<evidence type="ECO:0000256" key="1">
    <source>
        <dbReference type="PROSITE-ProRule" id="PRU00461"/>
    </source>
</evidence>
<dbReference type="InterPro" id="IPR050778">
    <property type="entry name" value="Cueball_EGF_LRP_Nidogen"/>
</dbReference>
<organism evidence="2 3">
    <name type="scientific">Cirrhinus mrigala</name>
    <name type="common">Mrigala</name>
    <dbReference type="NCBI Taxonomy" id="683832"/>
    <lineage>
        <taxon>Eukaryota</taxon>
        <taxon>Metazoa</taxon>
        <taxon>Chordata</taxon>
        <taxon>Craniata</taxon>
        <taxon>Vertebrata</taxon>
        <taxon>Euteleostomi</taxon>
        <taxon>Actinopterygii</taxon>
        <taxon>Neopterygii</taxon>
        <taxon>Teleostei</taxon>
        <taxon>Ostariophysi</taxon>
        <taxon>Cypriniformes</taxon>
        <taxon>Cyprinidae</taxon>
        <taxon>Labeoninae</taxon>
        <taxon>Labeonini</taxon>
        <taxon>Cirrhinus</taxon>
    </lineage>
</organism>
<evidence type="ECO:0000313" key="3">
    <source>
        <dbReference type="Proteomes" id="UP001529510"/>
    </source>
</evidence>
<proteinExistence type="predicted"/>
<reference evidence="2 3" key="1">
    <citation type="submission" date="2024-05" db="EMBL/GenBank/DDBJ databases">
        <title>Genome sequencing and assembly of Indian major carp, Cirrhinus mrigala (Hamilton, 1822).</title>
        <authorList>
            <person name="Mohindra V."/>
            <person name="Chowdhury L.M."/>
            <person name="Lal K."/>
            <person name="Jena J.K."/>
        </authorList>
    </citation>
    <scope>NUCLEOTIDE SEQUENCE [LARGE SCALE GENOMIC DNA]</scope>
    <source>
        <strain evidence="2">CM1030</strain>
        <tissue evidence="2">Blood</tissue>
    </source>
</reference>
<dbReference type="PANTHER" id="PTHR46513">
    <property type="entry name" value="VITELLOGENIN RECEPTOR-LIKE PROTEIN-RELATED-RELATED"/>
    <property type="match status" value="1"/>
</dbReference>
<comment type="caution">
    <text evidence="2">The sequence shown here is derived from an EMBL/GenBank/DDBJ whole genome shotgun (WGS) entry which is preliminary data.</text>
</comment>
<dbReference type="PANTHER" id="PTHR46513:SF7">
    <property type="entry name" value="LDL RECEPTOR RELATED PROTEIN 1B"/>
    <property type="match status" value="1"/>
</dbReference>